<feature type="domain" description="Regulator of MON1-CCZ1 complex N-terminal" evidence="2">
    <location>
        <begin position="36"/>
        <end position="155"/>
    </location>
</feature>
<keyword evidence="4" id="KW-1185">Reference proteome</keyword>
<feature type="domain" description="Mic1" evidence="1">
    <location>
        <begin position="392"/>
        <end position="635"/>
    </location>
</feature>
<gene>
    <name evidence="3" type="ORF">ODALV1_LOCUS24267</name>
</gene>
<evidence type="ECO:0000259" key="2">
    <source>
        <dbReference type="Pfam" id="PF21029"/>
    </source>
</evidence>
<dbReference type="Pfam" id="PF07035">
    <property type="entry name" value="RMC1_C"/>
    <property type="match status" value="1"/>
</dbReference>
<proteinExistence type="predicted"/>
<name>A0ABP1RNI1_9HEXA</name>
<evidence type="ECO:0000313" key="3">
    <source>
        <dbReference type="EMBL" id="CAL8131664.1"/>
    </source>
</evidence>
<dbReference type="InterPro" id="IPR049040">
    <property type="entry name" value="RMC1_N"/>
</dbReference>
<reference evidence="3 4" key="1">
    <citation type="submission" date="2024-08" db="EMBL/GenBank/DDBJ databases">
        <authorList>
            <person name="Cucini C."/>
            <person name="Frati F."/>
        </authorList>
    </citation>
    <scope>NUCLEOTIDE SEQUENCE [LARGE SCALE GENOMIC DNA]</scope>
</reference>
<dbReference type="PANTHER" id="PTHR12897">
    <property type="entry name" value="COLON CANCER-ASSOCIATED PROTEIN MIC1"/>
    <property type="match status" value="1"/>
</dbReference>
<organism evidence="3 4">
    <name type="scientific">Orchesella dallaii</name>
    <dbReference type="NCBI Taxonomy" id="48710"/>
    <lineage>
        <taxon>Eukaryota</taxon>
        <taxon>Metazoa</taxon>
        <taxon>Ecdysozoa</taxon>
        <taxon>Arthropoda</taxon>
        <taxon>Hexapoda</taxon>
        <taxon>Collembola</taxon>
        <taxon>Entomobryomorpha</taxon>
        <taxon>Entomobryoidea</taxon>
        <taxon>Orchesellidae</taxon>
        <taxon>Orchesellinae</taxon>
        <taxon>Orchesella</taxon>
    </lineage>
</organism>
<protein>
    <recommendedName>
        <fullName evidence="5">Mic1 domain-containing protein</fullName>
    </recommendedName>
</protein>
<sequence>MSTSGSLCEFNEEDNVYLQLCPDPIRFEPVSKVTNVFYDEANQQVYTVRSGGASGVVVKGRKESLNCTFRMEDKGPVLSIKFSPDQKILAVQRSSHSVEFMNFFSGTENLQEYSQTCKSKNATILGFIWISGNEILFVTKVGIELFQVYPEKRCLKYLKGVSVYIDWFLHSVENNILVVSSPGGIIQPFQLKPGNIYKFQKLDIDQTTATPQRERLNERDMSIVSLYNQTAVLVLRHRPKSSTCSGAEIDVYPLNREKATSKSHVLKLETSGCFAINVIDNLIIVHHQASKASMLFDVHLSGAYDGYATYHTAVVVPMPIKQFKLKLPTASTSVSEVSEVPCELYSVNWVVFPPNVIIDAKLGCLWFLQLKLGPIQNIMPDKIRLVEFLLQRSNGKRQLLQLLQHTILSPAFPELDLVGGVLDKLNENYQSFLDVEMQNQMSLPVSGKTDVLVPKGSILVDQQDLYTNIFSNFPNCETITDRYIVFVLTEYIRSLTQYRIPVQHYIYELVIHAMVRQKAFYQLHQFLQNYVVNDSKHLACLLLSLEGEYPAAYQLALDMLKRLSNANDLIVEVLINKQKIIPALRFVQSCERTDTISARKFLDAAMRHEDKSVFYAVYKFFEERNLRLRGVPTFEPSELCDIYVQHFQTSFGKSTACANVFVES</sequence>
<evidence type="ECO:0000259" key="1">
    <source>
        <dbReference type="Pfam" id="PF07035"/>
    </source>
</evidence>
<dbReference type="InterPro" id="IPR036322">
    <property type="entry name" value="WD40_repeat_dom_sf"/>
</dbReference>
<dbReference type="SUPFAM" id="SSF50978">
    <property type="entry name" value="WD40 repeat-like"/>
    <property type="match status" value="1"/>
</dbReference>
<evidence type="ECO:0000313" key="4">
    <source>
        <dbReference type="Proteomes" id="UP001642540"/>
    </source>
</evidence>
<accession>A0ABP1RNI1</accession>
<dbReference type="Proteomes" id="UP001642540">
    <property type="component" value="Unassembled WGS sequence"/>
</dbReference>
<dbReference type="PANTHER" id="PTHR12897:SF4">
    <property type="entry name" value="REGULATOR OF MON1-CCZ1 COMPLEX"/>
    <property type="match status" value="1"/>
</dbReference>
<dbReference type="InterPro" id="IPR040371">
    <property type="entry name" value="RMC1"/>
</dbReference>
<dbReference type="InterPro" id="IPR009755">
    <property type="entry name" value="RMC1_C"/>
</dbReference>
<dbReference type="EMBL" id="CAXLJM020000089">
    <property type="protein sequence ID" value="CAL8131664.1"/>
    <property type="molecule type" value="Genomic_DNA"/>
</dbReference>
<dbReference type="Pfam" id="PF21029">
    <property type="entry name" value="RMC1_N"/>
    <property type="match status" value="1"/>
</dbReference>
<comment type="caution">
    <text evidence="3">The sequence shown here is derived from an EMBL/GenBank/DDBJ whole genome shotgun (WGS) entry which is preliminary data.</text>
</comment>
<evidence type="ECO:0008006" key="5">
    <source>
        <dbReference type="Google" id="ProtNLM"/>
    </source>
</evidence>